<sequence length="489" mass="57510">MLINTSSIKKILKQHWLVSVFLVVYVALLSFKIITHKTPFYNWDESIYAQAGREMIRNQFYIAPMWQGQVWHDKPPLPSLIYGLVQVLIPVEPEISTRLVSLFIGMTILVLVYRIYFKIEGNKAISFLAVVLTAFVPSFLQRAQIVNVDIFLLLGWLGYVVFFNNYWISLVFLAVAVLSKSLLGFYPPVIYGVFILLRLFLKQITWEDFKKLIYKILSQVLIVSIWYVMMFFLFGKPFWQMHIVESHLKRVTASIESHFGKRTFYIDLLFKELGIFAYGSILGLFMVFYSFMKQKNYKSLMLRTFFVPWFLFLNLTKTKIEWYIYPVVSQFAYLSVFTLLTVKKYKYIYTLSITLVTVFVLYQNLEGGKLLSTQYSTSDDPYKMAMFVKSNCANLNYLVSPETRDTYKTLQGMNLTITTTSWWGDEPRIVYYSDRPVTIIYDKAQLVDKISRNEGDCFSIEDRDIDGTIDIRNYKMSKRFNDLLLYEHK</sequence>
<evidence type="ECO:0000256" key="8">
    <source>
        <dbReference type="SAM" id="Phobius"/>
    </source>
</evidence>
<feature type="transmembrane region" description="Helical" evidence="8">
    <location>
        <begin position="152"/>
        <end position="177"/>
    </location>
</feature>
<feature type="transmembrane region" description="Helical" evidence="8">
    <location>
        <begin position="322"/>
        <end position="340"/>
    </location>
</feature>
<dbReference type="STRING" id="1802074.A3J15_00720"/>
<dbReference type="InterPro" id="IPR050297">
    <property type="entry name" value="LipidA_mod_glycosyltrf_83"/>
</dbReference>
<dbReference type="GO" id="GO:0010041">
    <property type="term" value="P:response to iron(III) ion"/>
    <property type="evidence" value="ECO:0007669"/>
    <property type="project" value="TreeGrafter"/>
</dbReference>
<dbReference type="Proteomes" id="UP000176376">
    <property type="component" value="Unassembled WGS sequence"/>
</dbReference>
<feature type="transmembrane region" description="Helical" evidence="8">
    <location>
        <begin position="99"/>
        <end position="117"/>
    </location>
</feature>
<keyword evidence="2" id="KW-1003">Cell membrane</keyword>
<feature type="transmembrane region" description="Helical" evidence="8">
    <location>
        <begin position="123"/>
        <end position="140"/>
    </location>
</feature>
<evidence type="ECO:0000313" key="10">
    <source>
        <dbReference type="Proteomes" id="UP000176376"/>
    </source>
</evidence>
<dbReference type="GO" id="GO:0016763">
    <property type="term" value="F:pentosyltransferase activity"/>
    <property type="evidence" value="ECO:0007669"/>
    <property type="project" value="TreeGrafter"/>
</dbReference>
<accession>A0A1F7JMV5</accession>
<dbReference type="PANTHER" id="PTHR33908:SF3">
    <property type="entry name" value="UNDECAPRENYL PHOSPHATE-ALPHA-4-AMINO-4-DEOXY-L-ARABINOSE ARABINOSYL TRANSFERASE"/>
    <property type="match status" value="1"/>
</dbReference>
<feature type="transmembrane region" description="Helical" evidence="8">
    <location>
        <begin position="16"/>
        <end position="34"/>
    </location>
</feature>
<feature type="transmembrane region" description="Helical" evidence="8">
    <location>
        <begin position="213"/>
        <end position="234"/>
    </location>
</feature>
<protein>
    <submittedName>
        <fullName evidence="9">Uncharacterized protein</fullName>
    </submittedName>
</protein>
<comment type="caution">
    <text evidence="9">The sequence shown here is derived from an EMBL/GenBank/DDBJ whole genome shotgun (WGS) entry which is preliminary data.</text>
</comment>
<dbReference type="AlphaFoldDB" id="A0A1F7JMV5"/>
<feature type="transmembrane region" description="Helical" evidence="8">
    <location>
        <begin position="347"/>
        <end position="365"/>
    </location>
</feature>
<evidence type="ECO:0000256" key="1">
    <source>
        <dbReference type="ARBA" id="ARBA00004651"/>
    </source>
</evidence>
<evidence type="ECO:0000256" key="5">
    <source>
        <dbReference type="ARBA" id="ARBA00022692"/>
    </source>
</evidence>
<evidence type="ECO:0000256" key="4">
    <source>
        <dbReference type="ARBA" id="ARBA00022679"/>
    </source>
</evidence>
<dbReference type="PANTHER" id="PTHR33908">
    <property type="entry name" value="MANNOSYLTRANSFERASE YKCB-RELATED"/>
    <property type="match status" value="1"/>
</dbReference>
<keyword evidence="6 8" id="KW-1133">Transmembrane helix</keyword>
<dbReference type="EMBL" id="MGAY01000019">
    <property type="protein sequence ID" value="OGK56907.1"/>
    <property type="molecule type" value="Genomic_DNA"/>
</dbReference>
<evidence type="ECO:0000256" key="3">
    <source>
        <dbReference type="ARBA" id="ARBA00022676"/>
    </source>
</evidence>
<dbReference type="GO" id="GO:0005886">
    <property type="term" value="C:plasma membrane"/>
    <property type="evidence" value="ECO:0007669"/>
    <property type="project" value="UniProtKB-SubCell"/>
</dbReference>
<name>A0A1F7JMV5_9BACT</name>
<evidence type="ECO:0000256" key="6">
    <source>
        <dbReference type="ARBA" id="ARBA00022989"/>
    </source>
</evidence>
<evidence type="ECO:0000313" key="9">
    <source>
        <dbReference type="EMBL" id="OGK56907.1"/>
    </source>
</evidence>
<comment type="subcellular location">
    <subcellularLocation>
        <location evidence="1">Cell membrane</location>
        <topology evidence="1">Multi-pass membrane protein</topology>
    </subcellularLocation>
</comment>
<feature type="transmembrane region" description="Helical" evidence="8">
    <location>
        <begin position="183"/>
        <end position="201"/>
    </location>
</feature>
<gene>
    <name evidence="9" type="ORF">A3J15_00720</name>
</gene>
<keyword evidence="7 8" id="KW-0472">Membrane</keyword>
<keyword evidence="4" id="KW-0808">Transferase</keyword>
<evidence type="ECO:0000256" key="2">
    <source>
        <dbReference type="ARBA" id="ARBA00022475"/>
    </source>
</evidence>
<dbReference type="GO" id="GO:0009103">
    <property type="term" value="P:lipopolysaccharide biosynthetic process"/>
    <property type="evidence" value="ECO:0007669"/>
    <property type="project" value="UniProtKB-ARBA"/>
</dbReference>
<evidence type="ECO:0000256" key="7">
    <source>
        <dbReference type="ARBA" id="ARBA00023136"/>
    </source>
</evidence>
<keyword evidence="5 8" id="KW-0812">Transmembrane</keyword>
<reference evidence="9 10" key="1">
    <citation type="journal article" date="2016" name="Nat. Commun.">
        <title>Thousands of microbial genomes shed light on interconnected biogeochemical processes in an aquifer system.</title>
        <authorList>
            <person name="Anantharaman K."/>
            <person name="Brown C.T."/>
            <person name="Hug L.A."/>
            <person name="Sharon I."/>
            <person name="Castelle C.J."/>
            <person name="Probst A.J."/>
            <person name="Thomas B.C."/>
            <person name="Singh A."/>
            <person name="Wilkins M.J."/>
            <person name="Karaoz U."/>
            <person name="Brodie E.L."/>
            <person name="Williams K.H."/>
            <person name="Hubbard S.S."/>
            <person name="Banfield J.F."/>
        </authorList>
    </citation>
    <scope>NUCLEOTIDE SEQUENCE [LARGE SCALE GENOMIC DNA]</scope>
</reference>
<proteinExistence type="predicted"/>
<feature type="transmembrane region" description="Helical" evidence="8">
    <location>
        <begin position="273"/>
        <end position="291"/>
    </location>
</feature>
<keyword evidence="3" id="KW-0328">Glycosyltransferase</keyword>
<organism evidence="9 10">
    <name type="scientific">Candidatus Roizmanbacteria bacterium RIFCSPLOWO2_02_FULL_38_10</name>
    <dbReference type="NCBI Taxonomy" id="1802074"/>
    <lineage>
        <taxon>Bacteria</taxon>
        <taxon>Candidatus Roizmaniibacteriota</taxon>
    </lineage>
</organism>